<dbReference type="Gene3D" id="3.20.20.120">
    <property type="entry name" value="Enolase-like C-terminal domain"/>
    <property type="match status" value="1"/>
</dbReference>
<gene>
    <name evidence="3" type="ORF">K0U00_32670</name>
</gene>
<accession>A0ABS7CDK3</accession>
<organism evidence="3 4">
    <name type="scientific">Paenibacillus sepulcri</name>
    <dbReference type="NCBI Taxonomy" id="359917"/>
    <lineage>
        <taxon>Bacteria</taxon>
        <taxon>Bacillati</taxon>
        <taxon>Bacillota</taxon>
        <taxon>Bacilli</taxon>
        <taxon>Bacillales</taxon>
        <taxon>Paenibacillaceae</taxon>
        <taxon>Paenibacillus</taxon>
    </lineage>
</organism>
<dbReference type="InterPro" id="IPR034593">
    <property type="entry name" value="DgoD-like"/>
</dbReference>
<reference evidence="3 4" key="1">
    <citation type="submission" date="2021-07" db="EMBL/GenBank/DDBJ databases">
        <title>Paenibacillus radiodurans sp. nov., isolated from the southeastern edge of Tengger Desert.</title>
        <authorList>
            <person name="Zhang G."/>
        </authorList>
    </citation>
    <scope>NUCLEOTIDE SEQUENCE [LARGE SCALE GENOMIC DNA]</scope>
    <source>
        <strain evidence="3 4">CCM 7311</strain>
    </source>
</reference>
<dbReference type="PANTHER" id="PTHR48080:SF2">
    <property type="entry name" value="D-GALACTONATE DEHYDRATASE"/>
    <property type="match status" value="1"/>
</dbReference>
<feature type="non-terminal residue" evidence="3">
    <location>
        <position position="1"/>
    </location>
</feature>
<dbReference type="InterPro" id="IPR036849">
    <property type="entry name" value="Enolase-like_C_sf"/>
</dbReference>
<proteinExistence type="predicted"/>
<dbReference type="PANTHER" id="PTHR48080">
    <property type="entry name" value="D-GALACTONATE DEHYDRATASE-RELATED"/>
    <property type="match status" value="1"/>
</dbReference>
<protein>
    <recommendedName>
        <fullName evidence="2">Enolase C-terminal domain-containing protein</fullName>
    </recommendedName>
</protein>
<comment type="caution">
    <text evidence="3">The sequence shown here is derived from an EMBL/GenBank/DDBJ whole genome shotgun (WGS) entry which is preliminary data.</text>
</comment>
<name>A0ABS7CDK3_9BACL</name>
<evidence type="ECO:0000259" key="2">
    <source>
        <dbReference type="Pfam" id="PF13378"/>
    </source>
</evidence>
<evidence type="ECO:0000313" key="3">
    <source>
        <dbReference type="EMBL" id="MBW7458810.1"/>
    </source>
</evidence>
<keyword evidence="1" id="KW-0479">Metal-binding</keyword>
<evidence type="ECO:0000256" key="1">
    <source>
        <dbReference type="ARBA" id="ARBA00022723"/>
    </source>
</evidence>
<feature type="domain" description="Enolase C-terminal" evidence="2">
    <location>
        <begin position="1"/>
        <end position="84"/>
    </location>
</feature>
<sequence length="93" mass="10226">AKRAATLCRAFGIHYVPHNTTRGIGFAAALHLAASTPECTSYYEYSIEKSNLRGQMLKTEFKVSEGRIHVPDGPGLGIELDEEKMNSMLTVVK</sequence>
<evidence type="ECO:0000313" key="4">
    <source>
        <dbReference type="Proteomes" id="UP001519887"/>
    </source>
</evidence>
<dbReference type="EMBL" id="JAHZIK010001354">
    <property type="protein sequence ID" value="MBW7458810.1"/>
    <property type="molecule type" value="Genomic_DNA"/>
</dbReference>
<dbReference type="Proteomes" id="UP001519887">
    <property type="component" value="Unassembled WGS sequence"/>
</dbReference>
<keyword evidence="4" id="KW-1185">Reference proteome</keyword>
<dbReference type="InterPro" id="IPR029065">
    <property type="entry name" value="Enolase_C-like"/>
</dbReference>
<dbReference type="Pfam" id="PF13378">
    <property type="entry name" value="MR_MLE_C"/>
    <property type="match status" value="1"/>
</dbReference>
<dbReference type="SUPFAM" id="SSF51604">
    <property type="entry name" value="Enolase C-terminal domain-like"/>
    <property type="match status" value="1"/>
</dbReference>